<protein>
    <submittedName>
        <fullName evidence="1">Uncharacterized protein</fullName>
    </submittedName>
</protein>
<dbReference type="AlphaFoldDB" id="A0A8X6KUD6"/>
<sequence>MPYPFTTLPQLPLLSITLVRNWKRSLKLFRQVLLFNLKNSEWSRIRITLMTTPGVFRENSMKSVIRLNSIADPTVSLLSLTTPLLQARFCLCHKGNY</sequence>
<dbReference type="Proteomes" id="UP000887116">
    <property type="component" value="Unassembled WGS sequence"/>
</dbReference>
<accession>A0A8X6KUD6</accession>
<gene>
    <name evidence="1" type="ORF">TNCT_237491</name>
</gene>
<keyword evidence="2" id="KW-1185">Reference proteome</keyword>
<organism evidence="1 2">
    <name type="scientific">Trichonephila clavata</name>
    <name type="common">Joro spider</name>
    <name type="synonym">Nephila clavata</name>
    <dbReference type="NCBI Taxonomy" id="2740835"/>
    <lineage>
        <taxon>Eukaryota</taxon>
        <taxon>Metazoa</taxon>
        <taxon>Ecdysozoa</taxon>
        <taxon>Arthropoda</taxon>
        <taxon>Chelicerata</taxon>
        <taxon>Arachnida</taxon>
        <taxon>Araneae</taxon>
        <taxon>Araneomorphae</taxon>
        <taxon>Entelegynae</taxon>
        <taxon>Araneoidea</taxon>
        <taxon>Nephilidae</taxon>
        <taxon>Trichonephila</taxon>
    </lineage>
</organism>
<dbReference type="EMBL" id="BMAO01022820">
    <property type="protein sequence ID" value="GFQ84651.1"/>
    <property type="molecule type" value="Genomic_DNA"/>
</dbReference>
<name>A0A8X6KUD6_TRICU</name>
<proteinExistence type="predicted"/>
<comment type="caution">
    <text evidence="1">The sequence shown here is derived from an EMBL/GenBank/DDBJ whole genome shotgun (WGS) entry which is preliminary data.</text>
</comment>
<evidence type="ECO:0000313" key="1">
    <source>
        <dbReference type="EMBL" id="GFQ84651.1"/>
    </source>
</evidence>
<evidence type="ECO:0000313" key="2">
    <source>
        <dbReference type="Proteomes" id="UP000887116"/>
    </source>
</evidence>
<reference evidence="1" key="1">
    <citation type="submission" date="2020-07" db="EMBL/GenBank/DDBJ databases">
        <title>Multicomponent nature underlies the extraordinary mechanical properties of spider dragline silk.</title>
        <authorList>
            <person name="Kono N."/>
            <person name="Nakamura H."/>
            <person name="Mori M."/>
            <person name="Yoshida Y."/>
            <person name="Ohtoshi R."/>
            <person name="Malay A.D."/>
            <person name="Moran D.A.P."/>
            <person name="Tomita M."/>
            <person name="Numata K."/>
            <person name="Arakawa K."/>
        </authorList>
    </citation>
    <scope>NUCLEOTIDE SEQUENCE</scope>
</reference>